<sequence length="284" mass="31090">MPSFEKLYYLFKLCLFLLFCFVGGGWLIYDGVADKKGRVTFDDVFPGAAAITAGLLAVGLLYYLRRRAGDDEAADPASHGEASAAPTSVPIQDEASGKPWLSARHGTGQAHRRTEGPPFAGWLELTSLRVQLLVTGALVIVVFGSCAMWGQMAQPVLRNERAAGDLPAQPAGANVPFVERQRRAQTLDQIESALEKGQQFVQSTEKTLSGLGVLEAEQRHKFDQATDNVIAELRGLQTRLDSMQSSSHPADQDRLIQVRKKCATLIERVVRIRNTNGEAVRDKK</sequence>
<feature type="transmembrane region" description="Helical" evidence="2">
    <location>
        <begin position="7"/>
        <end position="29"/>
    </location>
</feature>
<evidence type="ECO:0000313" key="4">
    <source>
        <dbReference type="Proteomes" id="UP001272242"/>
    </source>
</evidence>
<dbReference type="Proteomes" id="UP001272242">
    <property type="component" value="Unassembled WGS sequence"/>
</dbReference>
<dbReference type="RefSeq" id="WP_320689133.1">
    <property type="nucleotide sequence ID" value="NZ_JAXBLV010000223.1"/>
</dbReference>
<keyword evidence="2" id="KW-1133">Transmembrane helix</keyword>
<protein>
    <submittedName>
        <fullName evidence="3">Uncharacterized protein</fullName>
    </submittedName>
</protein>
<name>A0ABU5F7Y8_9BACT</name>
<feature type="transmembrane region" description="Helical" evidence="2">
    <location>
        <begin position="132"/>
        <end position="150"/>
    </location>
</feature>
<comment type="caution">
    <text evidence="3">The sequence shown here is derived from an EMBL/GenBank/DDBJ whole genome shotgun (WGS) entry which is preliminary data.</text>
</comment>
<gene>
    <name evidence="3" type="ORF">R5W23_004343</name>
</gene>
<reference evidence="4" key="1">
    <citation type="journal article" date="2023" name="Mar. Drugs">
        <title>Gemmata algarum, a Novel Planctomycete Isolated from an Algal Mat, Displays Antimicrobial Activity.</title>
        <authorList>
            <person name="Kumar G."/>
            <person name="Kallscheuer N."/>
            <person name="Kashif M."/>
            <person name="Ahamad S."/>
            <person name="Jagadeeshwari U."/>
            <person name="Pannikurungottu S."/>
            <person name="Haufschild T."/>
            <person name="Kabuu M."/>
            <person name="Sasikala C."/>
            <person name="Jogler C."/>
            <person name="Ramana C."/>
        </authorList>
    </citation>
    <scope>NUCLEOTIDE SEQUENCE [LARGE SCALE GENOMIC DNA]</scope>
    <source>
        <strain evidence="4">JC673</strain>
    </source>
</reference>
<evidence type="ECO:0000256" key="1">
    <source>
        <dbReference type="SAM" id="MobiDB-lite"/>
    </source>
</evidence>
<keyword evidence="2" id="KW-0812">Transmembrane</keyword>
<keyword evidence="2" id="KW-0472">Membrane</keyword>
<dbReference type="EMBL" id="JAXBLV010000223">
    <property type="protein sequence ID" value="MDY3562862.1"/>
    <property type="molecule type" value="Genomic_DNA"/>
</dbReference>
<feature type="transmembrane region" description="Helical" evidence="2">
    <location>
        <begin position="44"/>
        <end position="64"/>
    </location>
</feature>
<evidence type="ECO:0000256" key="2">
    <source>
        <dbReference type="SAM" id="Phobius"/>
    </source>
</evidence>
<proteinExistence type="predicted"/>
<keyword evidence="4" id="KW-1185">Reference proteome</keyword>
<organism evidence="3 4">
    <name type="scientific">Gemmata algarum</name>
    <dbReference type="NCBI Taxonomy" id="2975278"/>
    <lineage>
        <taxon>Bacteria</taxon>
        <taxon>Pseudomonadati</taxon>
        <taxon>Planctomycetota</taxon>
        <taxon>Planctomycetia</taxon>
        <taxon>Gemmatales</taxon>
        <taxon>Gemmataceae</taxon>
        <taxon>Gemmata</taxon>
    </lineage>
</organism>
<evidence type="ECO:0000313" key="3">
    <source>
        <dbReference type="EMBL" id="MDY3562862.1"/>
    </source>
</evidence>
<feature type="region of interest" description="Disordered" evidence="1">
    <location>
        <begin position="74"/>
        <end position="115"/>
    </location>
</feature>
<accession>A0ABU5F7Y8</accession>